<dbReference type="Proteomes" id="UP000283210">
    <property type="component" value="Chromosome 1"/>
</dbReference>
<dbReference type="PANTHER" id="PTHR47330:SF1">
    <property type="entry name" value="POLY(U)-BINDING-SPLICING FACTOR PUF60"/>
    <property type="match status" value="1"/>
</dbReference>
<dbReference type="Pfam" id="PF00076">
    <property type="entry name" value="RRM_1"/>
    <property type="match status" value="2"/>
</dbReference>
<reference evidence="3 4" key="1">
    <citation type="submission" date="2018-11" db="EMBL/GenBank/DDBJ databases">
        <authorList>
            <person name="Lopez-Roques C."/>
            <person name="Donnadieu C."/>
            <person name="Bouchez O."/>
            <person name="Klopp C."/>
            <person name="Cabau C."/>
            <person name="Zahm M."/>
        </authorList>
    </citation>
    <scope>NUCLEOTIDE SEQUENCE [LARGE SCALE GENOMIC DNA]</scope>
    <source>
        <strain evidence="3">RS831</strain>
        <tissue evidence="3">Whole body</tissue>
    </source>
</reference>
<evidence type="ECO:0000313" key="4">
    <source>
        <dbReference type="Proteomes" id="UP000283210"/>
    </source>
</evidence>
<dbReference type="Gene3D" id="3.30.70.330">
    <property type="match status" value="2"/>
</dbReference>
<dbReference type="CDD" id="cd00590">
    <property type="entry name" value="RRM_SF"/>
    <property type="match status" value="1"/>
</dbReference>
<feature type="domain" description="RRM" evidence="2">
    <location>
        <begin position="48"/>
        <end position="122"/>
    </location>
</feature>
<evidence type="ECO:0000256" key="1">
    <source>
        <dbReference type="PROSITE-ProRule" id="PRU00176"/>
    </source>
</evidence>
<dbReference type="GO" id="GO:0071011">
    <property type="term" value="C:precatalytic spliceosome"/>
    <property type="evidence" value="ECO:0007669"/>
    <property type="project" value="TreeGrafter"/>
</dbReference>
<sequence length="339" mass="37178">MLASFKRQTKRPFLSVLQFSSFLDHMKRCFHDQQQLHRSVRAHLRGMCVVFAGPFRAGFSGKKVKRLFGRCGAVREVRMLNTSVRVHAEVEYELLEGAVLALRTLNGLTVKGQPIKVQRPLSESTLDLDLHLDALERDPLNSSVLYAVESGALSSSAPLSGRSLNGKPVEAENGVSAVKVNGKLPLVTPTLEMSEESVRDSFGRFGSVKSITIPEKSGKCAKHAFIKFESPEGKEAAVSSSEDLQHDNYLICPSLTPPHLVTWVATTTTSTEGTDEKILNVCPQNQGTDVIIKKLDRQLEKVFRSLPDATLSVVLLLGASSMESEHPGLCLLEVKQTDL</sequence>
<organism evidence="3 4">
    <name type="scientific">Oryzias javanicus</name>
    <name type="common">Javanese ricefish</name>
    <name type="synonym">Aplocheilus javanicus</name>
    <dbReference type="NCBI Taxonomy" id="123683"/>
    <lineage>
        <taxon>Eukaryota</taxon>
        <taxon>Metazoa</taxon>
        <taxon>Chordata</taxon>
        <taxon>Craniata</taxon>
        <taxon>Vertebrata</taxon>
        <taxon>Euteleostomi</taxon>
        <taxon>Actinopterygii</taxon>
        <taxon>Neopterygii</taxon>
        <taxon>Teleostei</taxon>
        <taxon>Neoteleostei</taxon>
        <taxon>Acanthomorphata</taxon>
        <taxon>Ovalentaria</taxon>
        <taxon>Atherinomorphae</taxon>
        <taxon>Beloniformes</taxon>
        <taxon>Adrianichthyidae</taxon>
        <taxon>Oryziinae</taxon>
        <taxon>Oryzias</taxon>
    </lineage>
</organism>
<dbReference type="GO" id="GO:0006376">
    <property type="term" value="P:mRNA splice site recognition"/>
    <property type="evidence" value="ECO:0007669"/>
    <property type="project" value="TreeGrafter"/>
</dbReference>
<dbReference type="GO" id="GO:0000381">
    <property type="term" value="P:regulation of alternative mRNA splicing, via spliceosome"/>
    <property type="evidence" value="ECO:0007669"/>
    <property type="project" value="TreeGrafter"/>
</dbReference>
<dbReference type="InterPro" id="IPR000504">
    <property type="entry name" value="RRM_dom"/>
</dbReference>
<reference evidence="3 4" key="2">
    <citation type="submission" date="2019-01" db="EMBL/GenBank/DDBJ databases">
        <title>A chromosome length genome reference of the Java medaka (oryzias javanicus).</title>
        <authorList>
            <person name="Herpin A."/>
            <person name="Takehana Y."/>
            <person name="Naruse K."/>
            <person name="Ansai S."/>
            <person name="Kawaguchi M."/>
        </authorList>
    </citation>
    <scope>NUCLEOTIDE SEQUENCE [LARGE SCALE GENOMIC DNA]</scope>
    <source>
        <strain evidence="3">RS831</strain>
        <tissue evidence="3">Whole body</tissue>
    </source>
</reference>
<dbReference type="GO" id="GO:0000380">
    <property type="term" value="P:alternative mRNA splicing, via spliceosome"/>
    <property type="evidence" value="ECO:0007669"/>
    <property type="project" value="TreeGrafter"/>
</dbReference>
<dbReference type="InterPro" id="IPR051974">
    <property type="entry name" value="PUF60_regulator"/>
</dbReference>
<evidence type="ECO:0000259" key="2">
    <source>
        <dbReference type="PROSITE" id="PS50102"/>
    </source>
</evidence>
<accession>A0A3S5K3F4</accession>
<proteinExistence type="predicted"/>
<dbReference type="InterPro" id="IPR012677">
    <property type="entry name" value="Nucleotide-bd_a/b_plait_sf"/>
</dbReference>
<protein>
    <recommendedName>
        <fullName evidence="2">RRM domain-containing protein</fullName>
    </recommendedName>
</protein>
<dbReference type="GO" id="GO:0071013">
    <property type="term" value="C:catalytic step 2 spliceosome"/>
    <property type="evidence" value="ECO:0007669"/>
    <property type="project" value="TreeGrafter"/>
</dbReference>
<dbReference type="PANTHER" id="PTHR47330">
    <property type="entry name" value="POLY(U)-BINDING-SPLICING FACTOR PUF60-B-RELATED"/>
    <property type="match status" value="1"/>
</dbReference>
<dbReference type="AlphaFoldDB" id="A0A3S5K3F4"/>
<feature type="domain" description="RRM" evidence="2">
    <location>
        <begin position="182"/>
        <end position="245"/>
    </location>
</feature>
<gene>
    <name evidence="3" type="ORF">OJAV_G00003690</name>
</gene>
<keyword evidence="1" id="KW-0694">RNA-binding</keyword>
<dbReference type="SUPFAM" id="SSF54928">
    <property type="entry name" value="RNA-binding domain, RBD"/>
    <property type="match status" value="2"/>
</dbReference>
<evidence type="ECO:0000313" key="3">
    <source>
        <dbReference type="EMBL" id="RVE75918.1"/>
    </source>
</evidence>
<dbReference type="SMART" id="SM00360">
    <property type="entry name" value="RRM"/>
    <property type="match status" value="2"/>
</dbReference>
<dbReference type="EMBL" id="CM012437">
    <property type="protein sequence ID" value="RVE75918.1"/>
    <property type="molecule type" value="Genomic_DNA"/>
</dbReference>
<dbReference type="InterPro" id="IPR035979">
    <property type="entry name" value="RBD_domain_sf"/>
</dbReference>
<name>A0A3S5K3F4_ORYJA</name>
<dbReference type="GO" id="GO:0003723">
    <property type="term" value="F:RNA binding"/>
    <property type="evidence" value="ECO:0007669"/>
    <property type="project" value="UniProtKB-UniRule"/>
</dbReference>
<dbReference type="OrthoDB" id="3996471at2759"/>
<dbReference type="PROSITE" id="PS50102">
    <property type="entry name" value="RRM"/>
    <property type="match status" value="2"/>
</dbReference>
<keyword evidence="4" id="KW-1185">Reference proteome</keyword>